<keyword evidence="1" id="KW-1133">Transmembrane helix</keyword>
<dbReference type="EMBL" id="FR695864">
    <property type="protein sequence ID" value="CBX27069.1"/>
    <property type="molecule type" value="Genomic_DNA"/>
</dbReference>
<dbReference type="GO" id="GO:0009190">
    <property type="term" value="P:cyclic nucleotide biosynthetic process"/>
    <property type="evidence" value="ECO:0007669"/>
    <property type="project" value="InterPro"/>
</dbReference>
<dbReference type="AlphaFoldDB" id="E1Y925"/>
<dbReference type="Pfam" id="PF00211">
    <property type="entry name" value="Guanylate_cyc"/>
    <property type="match status" value="1"/>
</dbReference>
<dbReference type="GO" id="GO:0035556">
    <property type="term" value="P:intracellular signal transduction"/>
    <property type="evidence" value="ECO:0007669"/>
    <property type="project" value="InterPro"/>
</dbReference>
<accession>E1Y925</accession>
<proteinExistence type="predicted"/>
<reference evidence="3" key="1">
    <citation type="journal article" date="2011" name="Environ. Microbiol.">
        <title>Genomic insights into the metabolic potential of the polycyclic aromatic hydrocarbon degrading sulfate-reducing Deltaproteobacterium N47.</title>
        <authorList>
            <person name="Bergmann F."/>
            <person name="Selesi D."/>
            <person name="Weinmaier T."/>
            <person name="Tischler P."/>
            <person name="Rattei T."/>
            <person name="Meckenstock R.U."/>
        </authorList>
    </citation>
    <scope>NUCLEOTIDE SEQUENCE</scope>
</reference>
<feature type="domain" description="Guanylate cyclase" evidence="2">
    <location>
        <begin position="86"/>
        <end position="124"/>
    </location>
</feature>
<organism evidence="3">
    <name type="scientific">uncultured Desulfobacterium sp</name>
    <dbReference type="NCBI Taxonomy" id="201089"/>
    <lineage>
        <taxon>Bacteria</taxon>
        <taxon>Pseudomonadati</taxon>
        <taxon>Thermodesulfobacteriota</taxon>
        <taxon>Desulfobacteria</taxon>
        <taxon>Desulfobacterales</taxon>
        <taxon>Desulfobacteriaceae</taxon>
        <taxon>Desulfobacterium</taxon>
        <taxon>environmental samples</taxon>
    </lineage>
</organism>
<dbReference type="Gene3D" id="3.30.70.1230">
    <property type="entry name" value="Nucleotide cyclase"/>
    <property type="match status" value="1"/>
</dbReference>
<dbReference type="InterPro" id="IPR029787">
    <property type="entry name" value="Nucleotide_cyclase"/>
</dbReference>
<feature type="transmembrane region" description="Helical" evidence="1">
    <location>
        <begin position="29"/>
        <end position="51"/>
    </location>
</feature>
<evidence type="ECO:0000313" key="3">
    <source>
        <dbReference type="EMBL" id="CBX27069.1"/>
    </source>
</evidence>
<gene>
    <name evidence="3" type="ORF">N47_A10980</name>
</gene>
<evidence type="ECO:0000256" key="1">
    <source>
        <dbReference type="SAM" id="Phobius"/>
    </source>
</evidence>
<protein>
    <recommendedName>
        <fullName evidence="2">Guanylate cyclase domain-containing protein</fullName>
    </recommendedName>
</protein>
<evidence type="ECO:0000259" key="2">
    <source>
        <dbReference type="PROSITE" id="PS50125"/>
    </source>
</evidence>
<sequence>MKADSILSKKLPERVREAILNQQNESEILIGWFQLAVVSLYGILAAFGAAVPSDTYAADALRTTDAVLAAVELWNAKLTADGRPQIRVGAAVSTGNIIFGAVGDADRLEYTVIGGAVNLCAKLEKHNKTEKVRALTTQTAYTLAFQQGYRLLGEDRQLRQRRVEGVDDSVGLVVLALLKACEAKL</sequence>
<dbReference type="InterPro" id="IPR001054">
    <property type="entry name" value="A/G_cyclase"/>
</dbReference>
<keyword evidence="1" id="KW-0812">Transmembrane</keyword>
<name>E1Y925_9BACT</name>
<dbReference type="GO" id="GO:0004016">
    <property type="term" value="F:adenylate cyclase activity"/>
    <property type="evidence" value="ECO:0007669"/>
    <property type="project" value="UniProtKB-ARBA"/>
</dbReference>
<dbReference type="CDD" id="cd07302">
    <property type="entry name" value="CHD"/>
    <property type="match status" value="1"/>
</dbReference>
<dbReference type="SUPFAM" id="SSF55073">
    <property type="entry name" value="Nucleotide cyclase"/>
    <property type="match status" value="1"/>
</dbReference>
<keyword evidence="1" id="KW-0472">Membrane</keyword>
<dbReference type="PROSITE" id="PS50125">
    <property type="entry name" value="GUANYLATE_CYCLASE_2"/>
    <property type="match status" value="1"/>
</dbReference>